<evidence type="ECO:0000256" key="1">
    <source>
        <dbReference type="ARBA" id="ARBA00004141"/>
    </source>
</evidence>
<name>A0A9P9JA36_9HYPO</name>
<dbReference type="InterPro" id="IPR002347">
    <property type="entry name" value="SDR_fam"/>
</dbReference>
<keyword evidence="13" id="KW-0732">Signal</keyword>
<dbReference type="FunFam" id="3.40.50.720:FF:000131">
    <property type="entry name" value="Short-chain dehydrogenase/reductase 3"/>
    <property type="match status" value="1"/>
</dbReference>
<dbReference type="PANTHER" id="PTHR24322:SF736">
    <property type="entry name" value="RETINOL DEHYDROGENASE 10"/>
    <property type="match status" value="1"/>
</dbReference>
<evidence type="ECO:0000256" key="7">
    <source>
        <dbReference type="ARBA" id="ARBA00023098"/>
    </source>
</evidence>
<evidence type="ECO:0000256" key="13">
    <source>
        <dbReference type="SAM" id="SignalP"/>
    </source>
</evidence>
<dbReference type="PRINTS" id="PR00080">
    <property type="entry name" value="SDRFAMILY"/>
</dbReference>
<gene>
    <name evidence="14" type="ORF">B0J13DRAFT_658357</name>
</gene>
<dbReference type="Gene3D" id="3.40.50.720">
    <property type="entry name" value="NAD(P)-binding Rossmann-like Domain"/>
    <property type="match status" value="1"/>
</dbReference>
<comment type="subcellular location">
    <subcellularLocation>
        <location evidence="1">Membrane</location>
        <topology evidence="1">Multi-pass membrane protein</topology>
    </subcellularLocation>
</comment>
<dbReference type="GO" id="GO:0016020">
    <property type="term" value="C:membrane"/>
    <property type="evidence" value="ECO:0007669"/>
    <property type="project" value="UniProtKB-SubCell"/>
</dbReference>
<evidence type="ECO:0000313" key="15">
    <source>
        <dbReference type="Proteomes" id="UP000717696"/>
    </source>
</evidence>
<dbReference type="Pfam" id="PF00106">
    <property type="entry name" value="adh_short"/>
    <property type="match status" value="1"/>
</dbReference>
<dbReference type="EMBL" id="JAGMUU010000005">
    <property type="protein sequence ID" value="KAH7152035.1"/>
    <property type="molecule type" value="Genomic_DNA"/>
</dbReference>
<evidence type="ECO:0000256" key="12">
    <source>
        <dbReference type="RuleBase" id="RU000363"/>
    </source>
</evidence>
<sequence>MAFILGLAPAFGAIAALNSWATNGWRITAHKGWRWSEEIAVVTGGCGGIGKELVTGLVKKGVRVAILDVIPAPEEFNGNTAILYLNTDITSEAAVAEAGAAIRRTYGEPSILINNAGLGAAHSILDTPAEYLPKIFGVNAIALWLLAKEFLPKMIESNKGHVANINSVTSYMALPSMVDYCASKAAGLAFHEGLTCELKTKYKAYGIITSVVQPTWVRTPMSPENADEIERKQGKMLSPAYVAEKTLEQIFSCRGGQVVLPDSLSFTSSMKGWPNWAQELLRDVMGRASLL</sequence>
<dbReference type="InterPro" id="IPR036291">
    <property type="entry name" value="NAD(P)-bd_dom_sf"/>
</dbReference>
<evidence type="ECO:0000256" key="3">
    <source>
        <dbReference type="ARBA" id="ARBA00022692"/>
    </source>
</evidence>
<evidence type="ECO:0000256" key="9">
    <source>
        <dbReference type="ARBA" id="ARBA00059620"/>
    </source>
</evidence>
<evidence type="ECO:0000256" key="2">
    <source>
        <dbReference type="ARBA" id="ARBA00006484"/>
    </source>
</evidence>
<reference evidence="14" key="1">
    <citation type="journal article" date="2021" name="Nat. Commun.">
        <title>Genetic determinants of endophytism in the Arabidopsis root mycobiome.</title>
        <authorList>
            <person name="Mesny F."/>
            <person name="Miyauchi S."/>
            <person name="Thiergart T."/>
            <person name="Pickel B."/>
            <person name="Atanasova L."/>
            <person name="Karlsson M."/>
            <person name="Huettel B."/>
            <person name="Barry K.W."/>
            <person name="Haridas S."/>
            <person name="Chen C."/>
            <person name="Bauer D."/>
            <person name="Andreopoulos W."/>
            <person name="Pangilinan J."/>
            <person name="LaButti K."/>
            <person name="Riley R."/>
            <person name="Lipzen A."/>
            <person name="Clum A."/>
            <person name="Drula E."/>
            <person name="Henrissat B."/>
            <person name="Kohler A."/>
            <person name="Grigoriev I.V."/>
            <person name="Martin F.M."/>
            <person name="Hacquard S."/>
        </authorList>
    </citation>
    <scope>NUCLEOTIDE SEQUENCE</scope>
    <source>
        <strain evidence="14">MPI-CAGE-AT-0021</strain>
    </source>
</reference>
<keyword evidence="6" id="KW-0560">Oxidoreductase</keyword>
<evidence type="ECO:0000313" key="14">
    <source>
        <dbReference type="EMBL" id="KAH7152035.1"/>
    </source>
</evidence>
<evidence type="ECO:0000256" key="4">
    <source>
        <dbReference type="ARBA" id="ARBA00022857"/>
    </source>
</evidence>
<protein>
    <recommendedName>
        <fullName evidence="10">Short-chain dehydrogenase/reductase 3</fullName>
    </recommendedName>
    <alternativeName>
        <fullName evidence="11">Retinal short-chain dehydrogenase/reductase 1</fullName>
    </alternativeName>
</protein>
<organism evidence="14 15">
    <name type="scientific">Dactylonectria estremocensis</name>
    <dbReference type="NCBI Taxonomy" id="1079267"/>
    <lineage>
        <taxon>Eukaryota</taxon>
        <taxon>Fungi</taxon>
        <taxon>Dikarya</taxon>
        <taxon>Ascomycota</taxon>
        <taxon>Pezizomycotina</taxon>
        <taxon>Sordariomycetes</taxon>
        <taxon>Hypocreomycetidae</taxon>
        <taxon>Hypocreales</taxon>
        <taxon>Nectriaceae</taxon>
        <taxon>Dactylonectria</taxon>
    </lineage>
</organism>
<dbReference type="SUPFAM" id="SSF51735">
    <property type="entry name" value="NAD(P)-binding Rossmann-fold domains"/>
    <property type="match status" value="1"/>
</dbReference>
<proteinExistence type="inferred from homology"/>
<keyword evidence="8" id="KW-0472">Membrane</keyword>
<evidence type="ECO:0000256" key="5">
    <source>
        <dbReference type="ARBA" id="ARBA00022989"/>
    </source>
</evidence>
<keyword evidence="15" id="KW-1185">Reference proteome</keyword>
<evidence type="ECO:0000256" key="6">
    <source>
        <dbReference type="ARBA" id="ARBA00023002"/>
    </source>
</evidence>
<keyword evidence="7" id="KW-0443">Lipid metabolism</keyword>
<evidence type="ECO:0000256" key="10">
    <source>
        <dbReference type="ARBA" id="ARBA00068717"/>
    </source>
</evidence>
<keyword evidence="4" id="KW-0521">NADP</keyword>
<feature type="chain" id="PRO_5040250284" description="Short-chain dehydrogenase/reductase 3" evidence="13">
    <location>
        <begin position="17"/>
        <end position="291"/>
    </location>
</feature>
<feature type="signal peptide" evidence="13">
    <location>
        <begin position="1"/>
        <end position="16"/>
    </location>
</feature>
<dbReference type="PANTHER" id="PTHR24322">
    <property type="entry name" value="PKSB"/>
    <property type="match status" value="1"/>
</dbReference>
<dbReference type="OrthoDB" id="10253736at2759"/>
<comment type="function">
    <text evidence="9">Catalyzes the reduction of all-trans-retinal to all-trans-retinol in the presence of NADPH.</text>
</comment>
<evidence type="ECO:0000256" key="11">
    <source>
        <dbReference type="ARBA" id="ARBA00082544"/>
    </source>
</evidence>
<dbReference type="AlphaFoldDB" id="A0A9P9JA36"/>
<accession>A0A9P9JA36</accession>
<dbReference type="PRINTS" id="PR00081">
    <property type="entry name" value="GDHRDH"/>
</dbReference>
<comment type="similarity">
    <text evidence="2 12">Belongs to the short-chain dehydrogenases/reductases (SDR) family.</text>
</comment>
<dbReference type="Proteomes" id="UP000717696">
    <property type="component" value="Unassembled WGS sequence"/>
</dbReference>
<comment type="caution">
    <text evidence="14">The sequence shown here is derived from an EMBL/GenBank/DDBJ whole genome shotgun (WGS) entry which is preliminary data.</text>
</comment>
<keyword evidence="3" id="KW-0812">Transmembrane</keyword>
<keyword evidence="5" id="KW-1133">Transmembrane helix</keyword>
<evidence type="ECO:0000256" key="8">
    <source>
        <dbReference type="ARBA" id="ARBA00023136"/>
    </source>
</evidence>
<dbReference type="GO" id="GO:0052650">
    <property type="term" value="F:all-trans-retinol dehydrogenase (NADP+) activity"/>
    <property type="evidence" value="ECO:0007669"/>
    <property type="project" value="UniProtKB-ARBA"/>
</dbReference>